<keyword evidence="2" id="KW-1185">Reference proteome</keyword>
<accession>A0A061FH33</accession>
<dbReference type="HOGENOM" id="CLU_2532026_0_0_1"/>
<reference evidence="1 2" key="1">
    <citation type="journal article" date="2013" name="Genome Biol.">
        <title>The genome sequence of the most widely cultivated cacao type and its use to identify candidate genes regulating pod color.</title>
        <authorList>
            <person name="Motamayor J.C."/>
            <person name="Mockaitis K."/>
            <person name="Schmutz J."/>
            <person name="Haiminen N."/>
            <person name="Iii D.L."/>
            <person name="Cornejo O."/>
            <person name="Findley S.D."/>
            <person name="Zheng P."/>
            <person name="Utro F."/>
            <person name="Royaert S."/>
            <person name="Saski C."/>
            <person name="Jenkins J."/>
            <person name="Podicheti R."/>
            <person name="Zhao M."/>
            <person name="Scheffler B.E."/>
            <person name="Stack J.C."/>
            <person name="Feltus F.A."/>
            <person name="Mustiga G.M."/>
            <person name="Amores F."/>
            <person name="Phillips W."/>
            <person name="Marelli J.P."/>
            <person name="May G.D."/>
            <person name="Shapiro H."/>
            <person name="Ma J."/>
            <person name="Bustamante C.D."/>
            <person name="Schnell R.J."/>
            <person name="Main D."/>
            <person name="Gilbert D."/>
            <person name="Parida L."/>
            <person name="Kuhn D.N."/>
        </authorList>
    </citation>
    <scope>NUCLEOTIDE SEQUENCE [LARGE SCALE GENOMIC DNA]</scope>
    <source>
        <strain evidence="2">cv. Matina 1-6</strain>
    </source>
</reference>
<dbReference type="Gramene" id="EOY16183">
    <property type="protein sequence ID" value="EOY16183"/>
    <property type="gene ID" value="TCM_035030"/>
</dbReference>
<dbReference type="EMBL" id="CM001886">
    <property type="protein sequence ID" value="EOY16183.1"/>
    <property type="molecule type" value="Genomic_DNA"/>
</dbReference>
<organism evidence="1 2">
    <name type="scientific">Theobroma cacao</name>
    <name type="common">Cacao</name>
    <name type="synonym">Cocoa</name>
    <dbReference type="NCBI Taxonomy" id="3641"/>
    <lineage>
        <taxon>Eukaryota</taxon>
        <taxon>Viridiplantae</taxon>
        <taxon>Streptophyta</taxon>
        <taxon>Embryophyta</taxon>
        <taxon>Tracheophyta</taxon>
        <taxon>Spermatophyta</taxon>
        <taxon>Magnoliopsida</taxon>
        <taxon>eudicotyledons</taxon>
        <taxon>Gunneridae</taxon>
        <taxon>Pentapetalae</taxon>
        <taxon>rosids</taxon>
        <taxon>malvids</taxon>
        <taxon>Malvales</taxon>
        <taxon>Malvaceae</taxon>
        <taxon>Byttnerioideae</taxon>
        <taxon>Theobroma</taxon>
    </lineage>
</organism>
<dbReference type="Proteomes" id="UP000026915">
    <property type="component" value="Chromosome 8"/>
</dbReference>
<name>A0A061FH33_THECC</name>
<evidence type="ECO:0000313" key="1">
    <source>
        <dbReference type="EMBL" id="EOY16183.1"/>
    </source>
</evidence>
<gene>
    <name evidence="1" type="ORF">TCM_035030</name>
</gene>
<proteinExistence type="predicted"/>
<protein>
    <submittedName>
        <fullName evidence="1">Uncharacterized protein</fullName>
    </submittedName>
</protein>
<sequence>MMLVGDLITNSKPYMISAICQSHHFVSCLCKSELGQERPKGQGLPHSQQLWSRVPAKVMITDLNPYLTSTASPPCFAFPHASLS</sequence>
<dbReference type="AlphaFoldDB" id="A0A061FH33"/>
<evidence type="ECO:0000313" key="2">
    <source>
        <dbReference type="Proteomes" id="UP000026915"/>
    </source>
</evidence>
<dbReference type="InParanoid" id="A0A061FH33"/>